<dbReference type="Proteomes" id="UP001596406">
    <property type="component" value="Unassembled WGS sequence"/>
</dbReference>
<evidence type="ECO:0000313" key="2">
    <source>
        <dbReference type="Proteomes" id="UP001596406"/>
    </source>
</evidence>
<comment type="caution">
    <text evidence="1">The sequence shown here is derived from an EMBL/GenBank/DDBJ whole genome shotgun (WGS) entry which is preliminary data.</text>
</comment>
<sequence>MGLNIIPEPDSHDTPYYVPESAPVVNTNESDVEYICGKCETTLAELPYQVTLSAVLANLDELETIDAEIHVVQCPECSLFNEFPHKNNNPMNDSSSPPDFKENLERLLRQSERILSDEDYDPEGHFIDPDTHLLNNWDDIYNLSHKDLLQLPRYLSDAVFMTSPPRISYDHFLYWGWTAAFAVEHPISQEEPYQAVVREYLSLVHFMLFKLRHINSRVFYTRQGIATTIDGKEISWEEAWRVVDWGNPSLDHLGVLPDRYASTAGFAVLEGLLNNHCDAISSSDGDVTTDVASPWHPCQSTLKGDVTYHDKLQIWRHHSASLTVERTLSQIDDLTRYNRNTLIGNMSGVEKIVGKELESTNHFLRVVADQRNANLHGQLSTRVIGNLITTLSSLLIWDMIPEDGFEEHQEMVVEKVNNQDNEAFENVLSAPAFMPVDRVQHLLDIDTVTPADPRYPEGLRHFKYDDYQDE</sequence>
<proteinExistence type="predicted"/>
<keyword evidence="2" id="KW-1185">Reference proteome</keyword>
<dbReference type="RefSeq" id="WP_304447030.1">
    <property type="nucleotide sequence ID" value="NZ_JARRAH010000001.1"/>
</dbReference>
<dbReference type="EMBL" id="JBHSXM010000001">
    <property type="protein sequence ID" value="MFC6835325.1"/>
    <property type="molecule type" value="Genomic_DNA"/>
</dbReference>
<evidence type="ECO:0000313" key="1">
    <source>
        <dbReference type="EMBL" id="MFC6835325.1"/>
    </source>
</evidence>
<protein>
    <submittedName>
        <fullName evidence="1">Uncharacterized protein</fullName>
    </submittedName>
</protein>
<dbReference type="AlphaFoldDB" id="A0ABD5U710"/>
<accession>A0ABD5U710</accession>
<gene>
    <name evidence="1" type="ORF">ACFQHK_02240</name>
</gene>
<organism evidence="1 2">
    <name type="scientific">Halomarina ordinaria</name>
    <dbReference type="NCBI Taxonomy" id="3033939"/>
    <lineage>
        <taxon>Archaea</taxon>
        <taxon>Methanobacteriati</taxon>
        <taxon>Methanobacteriota</taxon>
        <taxon>Stenosarchaea group</taxon>
        <taxon>Halobacteria</taxon>
        <taxon>Halobacteriales</taxon>
        <taxon>Natronomonadaceae</taxon>
        <taxon>Halomarina</taxon>
    </lineage>
</organism>
<reference evidence="1 2" key="1">
    <citation type="journal article" date="2019" name="Int. J. Syst. Evol. Microbiol.">
        <title>The Global Catalogue of Microorganisms (GCM) 10K type strain sequencing project: providing services to taxonomists for standard genome sequencing and annotation.</title>
        <authorList>
            <consortium name="The Broad Institute Genomics Platform"/>
            <consortium name="The Broad Institute Genome Sequencing Center for Infectious Disease"/>
            <person name="Wu L."/>
            <person name="Ma J."/>
        </authorList>
    </citation>
    <scope>NUCLEOTIDE SEQUENCE [LARGE SCALE GENOMIC DNA]</scope>
    <source>
        <strain evidence="1 2">PSRA2</strain>
    </source>
</reference>
<name>A0ABD5U710_9EURY</name>